<evidence type="ECO:0000256" key="2">
    <source>
        <dbReference type="ARBA" id="ARBA00022448"/>
    </source>
</evidence>
<feature type="transmembrane region" description="Helical" evidence="8">
    <location>
        <begin position="213"/>
        <end position="236"/>
    </location>
</feature>
<dbReference type="SUPFAM" id="SSF103473">
    <property type="entry name" value="MFS general substrate transporter"/>
    <property type="match status" value="1"/>
</dbReference>
<feature type="transmembrane region" description="Helical" evidence="8">
    <location>
        <begin position="488"/>
        <end position="508"/>
    </location>
</feature>
<proteinExistence type="inferred from homology"/>
<feature type="transmembrane region" description="Helical" evidence="8">
    <location>
        <begin position="364"/>
        <end position="386"/>
    </location>
</feature>
<feature type="compositionally biased region" description="Basic and acidic residues" evidence="7">
    <location>
        <begin position="50"/>
        <end position="60"/>
    </location>
</feature>
<dbReference type="GO" id="GO:0016020">
    <property type="term" value="C:membrane"/>
    <property type="evidence" value="ECO:0000318"/>
    <property type="project" value="GO_Central"/>
</dbReference>
<evidence type="ECO:0000313" key="11">
    <source>
        <dbReference type="Proteomes" id="UP000007110"/>
    </source>
</evidence>
<dbReference type="AlphaFoldDB" id="A0A7M7NXE3"/>
<evidence type="ECO:0000256" key="1">
    <source>
        <dbReference type="ARBA" id="ARBA00004141"/>
    </source>
</evidence>
<evidence type="ECO:0000313" key="10">
    <source>
        <dbReference type="EnsemblMetazoa" id="XP_030842956"/>
    </source>
</evidence>
<dbReference type="Proteomes" id="UP000007110">
    <property type="component" value="Unassembled WGS sequence"/>
</dbReference>
<dbReference type="FunCoup" id="A0A7M7NXE3">
    <property type="interactions" value="662"/>
</dbReference>
<evidence type="ECO:0000256" key="7">
    <source>
        <dbReference type="SAM" id="MobiDB-lite"/>
    </source>
</evidence>
<dbReference type="PANTHER" id="PTHR23503:SF8">
    <property type="entry name" value="FACILITATED GLUCOSE TRANSPORTER PROTEIN 1"/>
    <property type="match status" value="1"/>
</dbReference>
<feature type="domain" description="Major facilitator superfamily (MFS) profile" evidence="9">
    <location>
        <begin position="72"/>
        <end position="515"/>
    </location>
</feature>
<dbReference type="RefSeq" id="XP_030842956.1">
    <property type="nucleotide sequence ID" value="XM_030987096.1"/>
</dbReference>
<protein>
    <recommendedName>
        <fullName evidence="9">Major facilitator superfamily (MFS) profile domain-containing protein</fullName>
    </recommendedName>
</protein>
<comment type="similarity">
    <text evidence="6">Belongs to the major facilitator superfamily. Sugar transporter (TC 2.A.1.1) family.</text>
</comment>
<dbReference type="EnsemblMetazoa" id="XM_030987096">
    <property type="protein sequence ID" value="XP_030842956"/>
    <property type="gene ID" value="LOC115924584"/>
</dbReference>
<dbReference type="PROSITE" id="PS50850">
    <property type="entry name" value="MFS"/>
    <property type="match status" value="1"/>
</dbReference>
<feature type="transmembrane region" description="Helical" evidence="8">
    <location>
        <begin position="461"/>
        <end position="482"/>
    </location>
</feature>
<dbReference type="FunFam" id="1.20.1250.20:FF:000029">
    <property type="entry name" value="solute carrier family 2, facilitated glucose transporter member 4"/>
    <property type="match status" value="1"/>
</dbReference>
<dbReference type="GO" id="GO:0055056">
    <property type="term" value="F:D-glucose transmembrane transporter activity"/>
    <property type="evidence" value="ECO:0000318"/>
    <property type="project" value="GO_Central"/>
</dbReference>
<feature type="transmembrane region" description="Helical" evidence="8">
    <location>
        <begin position="179"/>
        <end position="201"/>
    </location>
</feature>
<reference evidence="11" key="1">
    <citation type="submission" date="2015-02" db="EMBL/GenBank/DDBJ databases">
        <title>Genome sequencing for Strongylocentrotus purpuratus.</title>
        <authorList>
            <person name="Murali S."/>
            <person name="Liu Y."/>
            <person name="Vee V."/>
            <person name="English A."/>
            <person name="Wang M."/>
            <person name="Skinner E."/>
            <person name="Han Y."/>
            <person name="Muzny D.M."/>
            <person name="Worley K.C."/>
            <person name="Gibbs R.A."/>
        </authorList>
    </citation>
    <scope>NUCLEOTIDE SEQUENCE</scope>
</reference>
<dbReference type="InterPro" id="IPR005828">
    <property type="entry name" value="MFS_sugar_transport-like"/>
</dbReference>
<dbReference type="InterPro" id="IPR020846">
    <property type="entry name" value="MFS_dom"/>
</dbReference>
<feature type="transmembrane region" description="Helical" evidence="8">
    <location>
        <begin position="120"/>
        <end position="147"/>
    </location>
</feature>
<reference evidence="10" key="2">
    <citation type="submission" date="2021-01" db="UniProtKB">
        <authorList>
            <consortium name="EnsemblMetazoa"/>
        </authorList>
    </citation>
    <scope>IDENTIFICATION</scope>
</reference>
<accession>A0A7M7NXE3</accession>
<organism evidence="10 11">
    <name type="scientific">Strongylocentrotus purpuratus</name>
    <name type="common">Purple sea urchin</name>
    <dbReference type="NCBI Taxonomy" id="7668"/>
    <lineage>
        <taxon>Eukaryota</taxon>
        <taxon>Metazoa</taxon>
        <taxon>Echinodermata</taxon>
        <taxon>Eleutherozoa</taxon>
        <taxon>Echinozoa</taxon>
        <taxon>Echinoidea</taxon>
        <taxon>Euechinoidea</taxon>
        <taxon>Echinacea</taxon>
        <taxon>Camarodonta</taxon>
        <taxon>Echinidea</taxon>
        <taxon>Strongylocentrotidae</taxon>
        <taxon>Strongylocentrotus</taxon>
    </lineage>
</organism>
<dbReference type="InterPro" id="IPR005829">
    <property type="entry name" value="Sugar_transporter_CS"/>
</dbReference>
<dbReference type="PROSITE" id="PS00216">
    <property type="entry name" value="SUGAR_TRANSPORT_1"/>
    <property type="match status" value="1"/>
</dbReference>
<sequence length="553" mass="60174">MACAAPTALAESEPANENVPLLTEYPAYDRPALGKMTTKEPLELSGSNGHRNDSEMESPKPGKVTGTLALACAAAVCGSSLQFGYNTGVINAPQKVITAFINETNFKRTGEAMGQEQVTFIWSTAVAIFAVGGMVGSLSAGFFANYLGRKKSMLANNLIAFVGAALMGFSKMANSYEMLIIGRLIIGINCGLNTGFVPLYLSEIAPFNLRGGIGVLNQVGVASGILLSQIFGLPVVLGTEKWWPLLLGLTAIPAVYQLIVLPFCPESPRYLLITKNEEEASRKSLEWFRKDTDVAADMAEMKREYEEETKERRITILELLKKNSLRRPLVISIVMQLSQQLSGINAVLYYSTSIFISAGVEPDIAPYVTLSTGGAIALMALVTVPLMDHAGRKTLHMLGLGLMFIFAVILTIFLNLQTVWAGSSYISILSVMLFVVAFGLGPASIPWLFVAELFSQGPRPAAVSVAFMVNWMANFVVGLLFPLMQDGLGYYVFLIFAAFLVVFFLFTWKFVPETKNKSFEEISALFKSKSQRDHEANGTKNVYEQGGLLAKNC</sequence>
<dbReference type="InParanoid" id="A0A7M7NXE3"/>
<evidence type="ECO:0000259" key="9">
    <source>
        <dbReference type="PROSITE" id="PS50850"/>
    </source>
</evidence>
<dbReference type="PANTHER" id="PTHR23503">
    <property type="entry name" value="SOLUTE CARRIER FAMILY 2"/>
    <property type="match status" value="1"/>
</dbReference>
<dbReference type="InterPro" id="IPR045263">
    <property type="entry name" value="GLUT"/>
</dbReference>
<evidence type="ECO:0000256" key="3">
    <source>
        <dbReference type="ARBA" id="ARBA00022692"/>
    </source>
</evidence>
<dbReference type="OrthoDB" id="4540492at2759"/>
<keyword evidence="2 6" id="KW-0813">Transport</keyword>
<dbReference type="PRINTS" id="PR00171">
    <property type="entry name" value="SUGRTRNSPORT"/>
</dbReference>
<dbReference type="InterPro" id="IPR003663">
    <property type="entry name" value="Sugar/inositol_transpt"/>
</dbReference>
<dbReference type="Gene3D" id="1.20.1250.20">
    <property type="entry name" value="MFS general substrate transporter like domains"/>
    <property type="match status" value="1"/>
</dbReference>
<dbReference type="GO" id="GO:0046323">
    <property type="term" value="P:D-glucose import"/>
    <property type="evidence" value="ECO:0000318"/>
    <property type="project" value="GO_Central"/>
</dbReference>
<dbReference type="GO" id="GO:0070837">
    <property type="term" value="P:dehydroascorbic acid transport"/>
    <property type="evidence" value="ECO:0000318"/>
    <property type="project" value="GO_Central"/>
</dbReference>
<dbReference type="InterPro" id="IPR036259">
    <property type="entry name" value="MFS_trans_sf"/>
</dbReference>
<keyword evidence="11" id="KW-1185">Reference proteome</keyword>
<feature type="transmembrane region" description="Helical" evidence="8">
    <location>
        <begin position="398"/>
        <end position="420"/>
    </location>
</feature>
<evidence type="ECO:0000256" key="4">
    <source>
        <dbReference type="ARBA" id="ARBA00022989"/>
    </source>
</evidence>
<feature type="transmembrane region" description="Helical" evidence="8">
    <location>
        <begin position="242"/>
        <end position="264"/>
    </location>
</feature>
<dbReference type="KEGG" id="spu:115924584"/>
<dbReference type="Pfam" id="PF00083">
    <property type="entry name" value="Sugar_tr"/>
    <property type="match status" value="1"/>
</dbReference>
<dbReference type="NCBIfam" id="TIGR00879">
    <property type="entry name" value="SP"/>
    <property type="match status" value="1"/>
</dbReference>
<dbReference type="GeneID" id="115924584"/>
<name>A0A7M7NXE3_STRPU</name>
<evidence type="ECO:0000256" key="6">
    <source>
        <dbReference type="RuleBase" id="RU003346"/>
    </source>
</evidence>
<feature type="region of interest" description="Disordered" evidence="7">
    <location>
        <begin position="37"/>
        <end position="60"/>
    </location>
</feature>
<feature type="transmembrane region" description="Helical" evidence="8">
    <location>
        <begin position="426"/>
        <end position="449"/>
    </location>
</feature>
<keyword evidence="5 8" id="KW-0472">Membrane</keyword>
<keyword evidence="4 8" id="KW-1133">Transmembrane helix</keyword>
<keyword evidence="3 8" id="KW-0812">Transmembrane</keyword>
<evidence type="ECO:0000256" key="5">
    <source>
        <dbReference type="ARBA" id="ARBA00023136"/>
    </source>
</evidence>
<feature type="transmembrane region" description="Helical" evidence="8">
    <location>
        <begin position="329"/>
        <end position="352"/>
    </location>
</feature>
<feature type="transmembrane region" description="Helical" evidence="8">
    <location>
        <begin position="154"/>
        <end position="173"/>
    </location>
</feature>
<evidence type="ECO:0000256" key="8">
    <source>
        <dbReference type="SAM" id="Phobius"/>
    </source>
</evidence>
<dbReference type="PROSITE" id="PS00217">
    <property type="entry name" value="SUGAR_TRANSPORT_2"/>
    <property type="match status" value="1"/>
</dbReference>
<dbReference type="OMA" id="FMQTFAP"/>
<comment type="subcellular location">
    <subcellularLocation>
        <location evidence="1">Membrane</location>
        <topology evidence="1">Multi-pass membrane protein</topology>
    </subcellularLocation>
</comment>